<dbReference type="InterPro" id="IPR011990">
    <property type="entry name" value="TPR-like_helical_dom_sf"/>
</dbReference>
<sequence length="368" mass="39521">MVQLGAPGRGVVRRPARVPADRGRLDLRGRGYIGGRVRSNAGAHHGGTALVSGLGLTPASRRVGVHHTSGASRCAEDQVGVVAGAFNLLAQLLHAWAELGRLELDPSRRDGCQPHDLVEVGAAHPPVVGADQGGPRELPLGGVAVLELRSTLRALQPRAFPLGAHQGQQAPPCDISLMDERTLDRQEIDSEIARRVVFPQDDQDLHEVKASLASRMQAEAIRLLNDLRYEEAAALFRYALSENPRDAVAMNNLGFCLIPTDPREARDLLRQASGAGERRSDIHVANLVVCEALISGRRAALALAESAWNELPAGPGTLSTMWSTEGADHVFLVRRVDAKAHLAGIAAQWADELNDADAAARWLERRVA</sequence>
<organism evidence="1 2">
    <name type="scientific">Nocardioides aurantiacus</name>
    <dbReference type="NCBI Taxonomy" id="86796"/>
    <lineage>
        <taxon>Bacteria</taxon>
        <taxon>Bacillati</taxon>
        <taxon>Actinomycetota</taxon>
        <taxon>Actinomycetes</taxon>
        <taxon>Propionibacteriales</taxon>
        <taxon>Nocardioidaceae</taxon>
        <taxon>Nocardioides</taxon>
    </lineage>
</organism>
<keyword evidence="2" id="KW-1185">Reference proteome</keyword>
<name>A0A3N2CUF2_9ACTN</name>
<dbReference type="Proteomes" id="UP000281738">
    <property type="component" value="Unassembled WGS sequence"/>
</dbReference>
<evidence type="ECO:0000313" key="2">
    <source>
        <dbReference type="Proteomes" id="UP000281738"/>
    </source>
</evidence>
<protein>
    <recommendedName>
        <fullName evidence="3">Tetratricopeptide repeat protein</fullName>
    </recommendedName>
</protein>
<evidence type="ECO:0000313" key="1">
    <source>
        <dbReference type="EMBL" id="ROR91131.1"/>
    </source>
</evidence>
<dbReference type="AlphaFoldDB" id="A0A3N2CUF2"/>
<accession>A0A3N2CUF2</accession>
<comment type="caution">
    <text evidence="1">The sequence shown here is derived from an EMBL/GenBank/DDBJ whole genome shotgun (WGS) entry which is preliminary data.</text>
</comment>
<proteinExistence type="predicted"/>
<evidence type="ECO:0008006" key="3">
    <source>
        <dbReference type="Google" id="ProtNLM"/>
    </source>
</evidence>
<dbReference type="EMBL" id="RKHO01000001">
    <property type="protein sequence ID" value="ROR91131.1"/>
    <property type="molecule type" value="Genomic_DNA"/>
</dbReference>
<dbReference type="Gene3D" id="1.25.40.10">
    <property type="entry name" value="Tetratricopeptide repeat domain"/>
    <property type="match status" value="1"/>
</dbReference>
<reference evidence="1 2" key="1">
    <citation type="submission" date="2018-11" db="EMBL/GenBank/DDBJ databases">
        <title>Sequencing the genomes of 1000 actinobacteria strains.</title>
        <authorList>
            <person name="Klenk H.-P."/>
        </authorList>
    </citation>
    <scope>NUCLEOTIDE SEQUENCE [LARGE SCALE GENOMIC DNA]</scope>
    <source>
        <strain evidence="1 2">DSM 12652</strain>
    </source>
</reference>
<dbReference type="SUPFAM" id="SSF48452">
    <property type="entry name" value="TPR-like"/>
    <property type="match status" value="1"/>
</dbReference>
<gene>
    <name evidence="1" type="ORF">EDD33_1992</name>
</gene>